<dbReference type="EMBL" id="JACKXD010000001">
    <property type="protein sequence ID" value="MBB6645097.1"/>
    <property type="molecule type" value="Genomic_DNA"/>
</dbReference>
<keyword evidence="3" id="KW-0804">Transcription</keyword>
<dbReference type="InterPro" id="IPR036388">
    <property type="entry name" value="WH-like_DNA-bd_sf"/>
</dbReference>
<keyword evidence="2" id="KW-0238">DNA-binding</keyword>
<dbReference type="InterPro" id="IPR014757">
    <property type="entry name" value="Tscrpt_reg_IclR_C"/>
</dbReference>
<dbReference type="GO" id="GO:0045892">
    <property type="term" value="P:negative regulation of DNA-templated transcription"/>
    <property type="evidence" value="ECO:0007669"/>
    <property type="project" value="TreeGrafter"/>
</dbReference>
<dbReference type="InterPro" id="IPR029016">
    <property type="entry name" value="GAF-like_dom_sf"/>
</dbReference>
<protein>
    <submittedName>
        <fullName evidence="6">IclR family transcriptional regulator</fullName>
    </submittedName>
</protein>
<evidence type="ECO:0000259" key="5">
    <source>
        <dbReference type="PROSITE" id="PS51078"/>
    </source>
</evidence>
<reference evidence="6 7" key="1">
    <citation type="submission" date="2020-08" db="EMBL/GenBank/DDBJ databases">
        <authorList>
            <person name="Seo M.-J."/>
        </authorList>
    </citation>
    <scope>NUCLEOTIDE SEQUENCE [LARGE SCALE GENOMIC DNA]</scope>
    <source>
        <strain evidence="6 7">MBLA0160</strain>
    </source>
</reference>
<dbReference type="SUPFAM" id="SSF46785">
    <property type="entry name" value="Winged helix' DNA-binding domain"/>
    <property type="match status" value="1"/>
</dbReference>
<feature type="domain" description="IclR-ED" evidence="5">
    <location>
        <begin position="69"/>
        <end position="252"/>
    </location>
</feature>
<evidence type="ECO:0000313" key="6">
    <source>
        <dbReference type="EMBL" id="MBB6645097.1"/>
    </source>
</evidence>
<dbReference type="InterPro" id="IPR036390">
    <property type="entry name" value="WH_DNA-bd_sf"/>
</dbReference>
<evidence type="ECO:0000313" key="7">
    <source>
        <dbReference type="Proteomes" id="UP000546257"/>
    </source>
</evidence>
<sequence length="253" mass="27974">MGEEAKHPVKATARTLEIIQALKQLDWAGVTELAERLDTSKSVIHNHLSTLEEHDYVIKGEQGYSLGLRFLEMGGYRRNKMTLYRMGKPEVDALAEETGELVNIAVEEHGHCVYLYRSRGSQSVHLDIHAGERAAMNTTALGKSMLAFMDDDRVDRIIADRPLPALTPHSITDPEELREELAAIRERGYAIDDEERLEGLRCVSAPIRQGGEVLGAISVSAPTSRLKGDRLGRTVPDKVVSAANVIELNSVHT</sequence>
<dbReference type="Proteomes" id="UP000546257">
    <property type="component" value="Unassembled WGS sequence"/>
</dbReference>
<dbReference type="Gene3D" id="3.30.450.40">
    <property type="match status" value="1"/>
</dbReference>
<comment type="caution">
    <text evidence="6">The sequence shown here is derived from an EMBL/GenBank/DDBJ whole genome shotgun (WGS) entry which is preliminary data.</text>
</comment>
<proteinExistence type="predicted"/>
<evidence type="ECO:0000259" key="4">
    <source>
        <dbReference type="PROSITE" id="PS51077"/>
    </source>
</evidence>
<accession>A0A7J9SGL3</accession>
<evidence type="ECO:0000256" key="1">
    <source>
        <dbReference type="ARBA" id="ARBA00023015"/>
    </source>
</evidence>
<dbReference type="SUPFAM" id="SSF55781">
    <property type="entry name" value="GAF domain-like"/>
    <property type="match status" value="1"/>
</dbReference>
<dbReference type="PROSITE" id="PS51077">
    <property type="entry name" value="HTH_ICLR"/>
    <property type="match status" value="1"/>
</dbReference>
<dbReference type="Pfam" id="PF01614">
    <property type="entry name" value="IclR_C"/>
    <property type="match status" value="1"/>
</dbReference>
<dbReference type="CDD" id="cd00090">
    <property type="entry name" value="HTH_ARSR"/>
    <property type="match status" value="1"/>
</dbReference>
<name>A0A7J9SGL3_9EURY</name>
<dbReference type="SMART" id="SM00346">
    <property type="entry name" value="HTH_ICLR"/>
    <property type="match status" value="1"/>
</dbReference>
<organism evidence="6 7">
    <name type="scientific">Halobellus ruber</name>
    <dbReference type="NCBI Taxonomy" id="2761102"/>
    <lineage>
        <taxon>Archaea</taxon>
        <taxon>Methanobacteriati</taxon>
        <taxon>Methanobacteriota</taxon>
        <taxon>Stenosarchaea group</taxon>
        <taxon>Halobacteria</taxon>
        <taxon>Halobacteriales</taxon>
        <taxon>Haloferacaceae</taxon>
        <taxon>Halobellus</taxon>
    </lineage>
</organism>
<evidence type="ECO:0000256" key="3">
    <source>
        <dbReference type="ARBA" id="ARBA00023163"/>
    </source>
</evidence>
<dbReference type="InterPro" id="IPR011991">
    <property type="entry name" value="ArsR-like_HTH"/>
</dbReference>
<keyword evidence="1" id="KW-0805">Transcription regulation</keyword>
<dbReference type="Gene3D" id="1.10.10.10">
    <property type="entry name" value="Winged helix-like DNA-binding domain superfamily/Winged helix DNA-binding domain"/>
    <property type="match status" value="1"/>
</dbReference>
<dbReference type="PANTHER" id="PTHR30136:SF35">
    <property type="entry name" value="HTH-TYPE TRANSCRIPTIONAL REGULATOR RV1719"/>
    <property type="match status" value="1"/>
</dbReference>
<dbReference type="GO" id="GO:0003700">
    <property type="term" value="F:DNA-binding transcription factor activity"/>
    <property type="evidence" value="ECO:0007669"/>
    <property type="project" value="TreeGrafter"/>
</dbReference>
<dbReference type="GO" id="GO:0003677">
    <property type="term" value="F:DNA binding"/>
    <property type="evidence" value="ECO:0007669"/>
    <property type="project" value="UniProtKB-KW"/>
</dbReference>
<keyword evidence="7" id="KW-1185">Reference proteome</keyword>
<dbReference type="InterPro" id="IPR005471">
    <property type="entry name" value="Tscrpt_reg_IclR_N"/>
</dbReference>
<dbReference type="AlphaFoldDB" id="A0A7J9SGL3"/>
<dbReference type="InterPro" id="IPR050707">
    <property type="entry name" value="HTH_MetabolicPath_Reg"/>
</dbReference>
<evidence type="ECO:0000256" key="2">
    <source>
        <dbReference type="ARBA" id="ARBA00023125"/>
    </source>
</evidence>
<dbReference type="PANTHER" id="PTHR30136">
    <property type="entry name" value="HELIX-TURN-HELIX TRANSCRIPTIONAL REGULATOR, ICLR FAMILY"/>
    <property type="match status" value="1"/>
</dbReference>
<dbReference type="RefSeq" id="WP_185191474.1">
    <property type="nucleotide sequence ID" value="NZ_JACKXD010000001.1"/>
</dbReference>
<dbReference type="Pfam" id="PF09339">
    <property type="entry name" value="HTH_IclR"/>
    <property type="match status" value="1"/>
</dbReference>
<gene>
    <name evidence="6" type="ORF">H5V44_02075</name>
</gene>
<dbReference type="PROSITE" id="PS51078">
    <property type="entry name" value="ICLR_ED"/>
    <property type="match status" value="1"/>
</dbReference>
<feature type="domain" description="HTH iclR-type" evidence="4">
    <location>
        <begin position="9"/>
        <end position="68"/>
    </location>
</feature>